<name>A0A318YJ52_ASPNB</name>
<dbReference type="GeneID" id="37130307"/>
<evidence type="ECO:0000313" key="2">
    <source>
        <dbReference type="Proteomes" id="UP000247647"/>
    </source>
</evidence>
<organism evidence="1 2">
    <name type="scientific">Aspergillus neoniger (strain CBS 115656)</name>
    <dbReference type="NCBI Taxonomy" id="1448310"/>
    <lineage>
        <taxon>Eukaryota</taxon>
        <taxon>Fungi</taxon>
        <taxon>Dikarya</taxon>
        <taxon>Ascomycota</taxon>
        <taxon>Pezizomycotina</taxon>
        <taxon>Eurotiomycetes</taxon>
        <taxon>Eurotiomycetidae</taxon>
        <taxon>Eurotiales</taxon>
        <taxon>Aspergillaceae</taxon>
        <taxon>Aspergillus</taxon>
        <taxon>Aspergillus subgen. Circumdati</taxon>
    </lineage>
</organism>
<proteinExistence type="predicted"/>
<dbReference type="Proteomes" id="UP000247647">
    <property type="component" value="Unassembled WGS sequence"/>
</dbReference>
<keyword evidence="2" id="KW-1185">Reference proteome</keyword>
<dbReference type="RefSeq" id="XP_025479265.1">
    <property type="nucleotide sequence ID" value="XM_025627851.1"/>
</dbReference>
<dbReference type="OrthoDB" id="3796275at2759"/>
<dbReference type="AlphaFoldDB" id="A0A318YJ52"/>
<evidence type="ECO:0000313" key="1">
    <source>
        <dbReference type="EMBL" id="PYH33787.1"/>
    </source>
</evidence>
<reference evidence="1" key="1">
    <citation type="submission" date="2016-12" db="EMBL/GenBank/DDBJ databases">
        <title>The genomes of Aspergillus section Nigri reveals drivers in fungal speciation.</title>
        <authorList>
            <consortium name="DOE Joint Genome Institute"/>
            <person name="Vesth T.C."/>
            <person name="Nybo J."/>
            <person name="Theobald S."/>
            <person name="Brandl J."/>
            <person name="Frisvad J.C."/>
            <person name="Nielsen K.F."/>
            <person name="Lyhne E.K."/>
            <person name="Kogle M.E."/>
            <person name="Kuo A."/>
            <person name="Riley R."/>
            <person name="Clum A."/>
            <person name="Nolan M."/>
            <person name="Lipzen A."/>
            <person name="Salamov A."/>
            <person name="Henrissat B."/>
            <person name="Wiebenga A."/>
            <person name="De Vries R.P."/>
            <person name="Grigoriev I.V."/>
            <person name="Mortensen U.H."/>
            <person name="Andersen M.R."/>
            <person name="Baker S.E."/>
        </authorList>
    </citation>
    <scope>NUCLEOTIDE SEQUENCE [LARGE SCALE GENOMIC DNA]</scope>
    <source>
        <strain evidence="1">CBS 115656</strain>
    </source>
</reference>
<gene>
    <name evidence="1" type="ORF">BO87DRAFT_437087</name>
</gene>
<sequence length="253" mass="28179">MVTVLRRGNPPPVLLFGDDIVSKPLPELEVGPGHTTSCAIHEIDYEGPLSPWVNFEREVEQQYVNHNWRLEPVGATEDNDDPPPHSLSREQVYVGDENGVQGRFVQNVGQAVGSAFASQLLDVRFGDFKSSLYPRGYKKVPDSVMETAAGGLLAVGELKTPWAKGQIAKYMYDLKLKFGYMSNYDETIFFKQEIPPGRRYTVLYYSSIIGSDSLFVPGESVTLRQCFFHLGVEASAGPDHITEVTRTVPWFSG</sequence>
<protein>
    <submittedName>
        <fullName evidence="1">Uncharacterized protein</fullName>
    </submittedName>
</protein>
<accession>A0A318YJ52</accession>
<dbReference type="EMBL" id="KZ821462">
    <property type="protein sequence ID" value="PYH33787.1"/>
    <property type="molecule type" value="Genomic_DNA"/>
</dbReference>